<evidence type="ECO:0000313" key="1">
    <source>
        <dbReference type="EMBL" id="ADE16062.1"/>
    </source>
</evidence>
<dbReference type="InterPro" id="IPR052158">
    <property type="entry name" value="INH-QAR"/>
</dbReference>
<name>D5BYS4_NITHN</name>
<sequence>MTTAPVNIAILVFPETTGSVVYGMYDLFLSAGRDWSIVTEGRPGPELIRPLLVAKQQEPFAAGNGVYMSPHTTMAQCPENALICVPEVNLPPGAPLAGRYHDEIGWLKQRYAEGAVLASACSGAMLFAEAGLLDGCEATTHWAWCDVMRHRFPKIKVHPQRALVVSSEGQRLIMAGGGTSWTEAKVSLPSPQVPRQPIDPLLQADAPVPLRQLTDSCFEPLERFGSDFASVRPPSRRENKAQKLPFLRDINRTLRLIDLELQPSRNEAPKAIHHPLPGPLAFDIDITVIAVTHEVVPAPFQLLIQLIQHHIR</sequence>
<reference evidence="2" key="1">
    <citation type="submission" date="2010-04" db="EMBL/GenBank/DDBJ databases">
        <title>Complete genome sequence of Nitrosococcus halophilus Nc4, a salt-adapted, aerobic obligate ammonia-oxidizing sulfur purple bacterium.</title>
        <authorList>
            <consortium name="US DOE Joint Genome Institute"/>
            <person name="Campbell M.A."/>
            <person name="Malfatti S.A."/>
            <person name="Chain P.S.G."/>
            <person name="Heidelberg J.F."/>
            <person name="Ward B.B."/>
            <person name="Klotz M.G."/>
        </authorList>
    </citation>
    <scope>NUCLEOTIDE SEQUENCE [LARGE SCALE GENOMIC DNA]</scope>
    <source>
        <strain evidence="2">Nc4</strain>
    </source>
</reference>
<dbReference type="GO" id="GO:0006355">
    <property type="term" value="P:regulation of DNA-templated transcription"/>
    <property type="evidence" value="ECO:0007669"/>
    <property type="project" value="TreeGrafter"/>
</dbReference>
<dbReference type="eggNOG" id="COG4977">
    <property type="taxonomic scope" value="Bacteria"/>
</dbReference>
<keyword evidence="2" id="KW-1185">Reference proteome</keyword>
<gene>
    <name evidence="1" type="ordered locus">Nhal_3005</name>
</gene>
<protein>
    <submittedName>
        <fullName evidence="1">Transcriptional regulator containing an amidase domain and an AraC-type DNA-binding HTH domain-like protein</fullName>
    </submittedName>
</protein>
<keyword evidence="1" id="KW-0238">DNA-binding</keyword>
<dbReference type="SUPFAM" id="SSF52317">
    <property type="entry name" value="Class I glutamine amidotransferase-like"/>
    <property type="match status" value="1"/>
</dbReference>
<dbReference type="AlphaFoldDB" id="D5BYS4"/>
<dbReference type="HOGENOM" id="CLU_890894_0_0_6"/>
<evidence type="ECO:0000313" key="2">
    <source>
        <dbReference type="Proteomes" id="UP000001844"/>
    </source>
</evidence>
<proteinExistence type="predicted"/>
<dbReference type="KEGG" id="nhl:Nhal_3005"/>
<accession>D5BYS4</accession>
<dbReference type="STRING" id="472759.Nhal_3005"/>
<dbReference type="PANTHER" id="PTHR43130:SF3">
    <property type="entry name" value="HTH-TYPE TRANSCRIPTIONAL REGULATOR RV1931C"/>
    <property type="match status" value="1"/>
</dbReference>
<dbReference type="Gene3D" id="3.40.50.880">
    <property type="match status" value="1"/>
</dbReference>
<dbReference type="EMBL" id="CP001798">
    <property type="protein sequence ID" value="ADE16062.1"/>
    <property type="molecule type" value="Genomic_DNA"/>
</dbReference>
<organism evidence="1 2">
    <name type="scientific">Nitrosococcus halophilus (strain Nc4)</name>
    <dbReference type="NCBI Taxonomy" id="472759"/>
    <lineage>
        <taxon>Bacteria</taxon>
        <taxon>Pseudomonadati</taxon>
        <taxon>Pseudomonadota</taxon>
        <taxon>Gammaproteobacteria</taxon>
        <taxon>Chromatiales</taxon>
        <taxon>Chromatiaceae</taxon>
        <taxon>Nitrosococcus</taxon>
    </lineage>
</organism>
<dbReference type="GO" id="GO:0003677">
    <property type="term" value="F:DNA binding"/>
    <property type="evidence" value="ECO:0007669"/>
    <property type="project" value="UniProtKB-KW"/>
</dbReference>
<dbReference type="PANTHER" id="PTHR43130">
    <property type="entry name" value="ARAC-FAMILY TRANSCRIPTIONAL REGULATOR"/>
    <property type="match status" value="1"/>
</dbReference>
<dbReference type="InterPro" id="IPR029062">
    <property type="entry name" value="Class_I_gatase-like"/>
</dbReference>
<dbReference type="Proteomes" id="UP000001844">
    <property type="component" value="Chromosome"/>
</dbReference>